<proteinExistence type="predicted"/>
<sequence length="158" mass="17675">MNDRLRSMLGLAILLLITFGSASAQTLEITDGKETLVLDRALLESFPQSVIETTSPYYDGTAEFSGPTLARVIERFGSTGASEVTLVALNGYKVSGSVKELMSLDAIVSTRQNGEPMSIRQRGPYWIMLPLSERPELDSEDFHRYMVWQLNRIELKQE</sequence>
<dbReference type="Gene3D" id="3.90.420.10">
    <property type="entry name" value="Oxidoreductase, molybdopterin-binding domain"/>
    <property type="match status" value="1"/>
</dbReference>
<dbReference type="AlphaFoldDB" id="A0A368XI37"/>
<evidence type="ECO:0000313" key="3">
    <source>
        <dbReference type="EMBL" id="RCW67672.1"/>
    </source>
</evidence>
<dbReference type="InterPro" id="IPR000572">
    <property type="entry name" value="OxRdtase_Mopterin-bd_dom"/>
</dbReference>
<comment type="caution">
    <text evidence="3">The sequence shown here is derived from an EMBL/GenBank/DDBJ whole genome shotgun (WGS) entry which is preliminary data.</text>
</comment>
<dbReference type="RefSeq" id="WP_235853400.1">
    <property type="nucleotide sequence ID" value="NZ_QPJI01000008.1"/>
</dbReference>
<dbReference type="Pfam" id="PF00174">
    <property type="entry name" value="Oxidored_molyb"/>
    <property type="match status" value="1"/>
</dbReference>
<dbReference type="Proteomes" id="UP000253647">
    <property type="component" value="Unassembled WGS sequence"/>
</dbReference>
<organism evidence="3 4">
    <name type="scientific">Marinobacter nauticus</name>
    <name type="common">Marinobacter hydrocarbonoclasticus</name>
    <name type="synonym">Marinobacter aquaeolei</name>
    <dbReference type="NCBI Taxonomy" id="2743"/>
    <lineage>
        <taxon>Bacteria</taxon>
        <taxon>Pseudomonadati</taxon>
        <taxon>Pseudomonadota</taxon>
        <taxon>Gammaproteobacteria</taxon>
        <taxon>Pseudomonadales</taxon>
        <taxon>Marinobacteraceae</taxon>
        <taxon>Marinobacter</taxon>
    </lineage>
</organism>
<dbReference type="EMBL" id="QPJI01000008">
    <property type="protein sequence ID" value="RCW67672.1"/>
    <property type="molecule type" value="Genomic_DNA"/>
</dbReference>
<gene>
    <name evidence="3" type="ORF">DET61_10828</name>
</gene>
<accession>A0A368XI37</accession>
<dbReference type="SUPFAM" id="SSF56524">
    <property type="entry name" value="Oxidoreductase molybdopterin-binding domain"/>
    <property type="match status" value="1"/>
</dbReference>
<keyword evidence="1" id="KW-0732">Signal</keyword>
<name>A0A368XI37_MARNT</name>
<dbReference type="InterPro" id="IPR036374">
    <property type="entry name" value="OxRdtase_Mopterin-bd_sf"/>
</dbReference>
<feature type="chain" id="PRO_5017043696" description="Oxidoreductase molybdopterin-binding domain-containing protein" evidence="1">
    <location>
        <begin position="25"/>
        <end position="158"/>
    </location>
</feature>
<evidence type="ECO:0000256" key="1">
    <source>
        <dbReference type="SAM" id="SignalP"/>
    </source>
</evidence>
<protein>
    <recommendedName>
        <fullName evidence="2">Oxidoreductase molybdopterin-binding domain-containing protein</fullName>
    </recommendedName>
</protein>
<evidence type="ECO:0000259" key="2">
    <source>
        <dbReference type="Pfam" id="PF00174"/>
    </source>
</evidence>
<feature type="domain" description="Oxidoreductase molybdopterin-binding" evidence="2">
    <location>
        <begin position="60"/>
        <end position="130"/>
    </location>
</feature>
<feature type="signal peptide" evidence="1">
    <location>
        <begin position="1"/>
        <end position="24"/>
    </location>
</feature>
<evidence type="ECO:0000313" key="4">
    <source>
        <dbReference type="Proteomes" id="UP000253647"/>
    </source>
</evidence>
<reference evidence="3 4" key="1">
    <citation type="submission" date="2018-07" db="EMBL/GenBank/DDBJ databases">
        <title>Freshwater and sediment microbial communities from various areas in North America, analyzing microbe dynamics in response to fracking.</title>
        <authorList>
            <person name="Lamendella R."/>
        </authorList>
    </citation>
    <scope>NUCLEOTIDE SEQUENCE [LARGE SCALE GENOMIC DNA]</scope>
    <source>
        <strain evidence="3 4">105B</strain>
    </source>
</reference>